<reference evidence="20" key="1">
    <citation type="submission" date="2018-05" db="EMBL/GenBank/DDBJ databases">
        <title>Draft genome sequence of Stemphylium lycopersici strain CIDEFI 213.</title>
        <authorList>
            <person name="Medina R."/>
            <person name="Franco M.E.E."/>
            <person name="Lucentini C.G."/>
            <person name="Saparrat M.C.N."/>
            <person name="Balatti P.A."/>
        </authorList>
    </citation>
    <scope>NUCLEOTIDE SEQUENCE [LARGE SCALE GENOMIC DNA]</scope>
    <source>
        <strain evidence="20">CIDEFI 213</strain>
    </source>
</reference>
<dbReference type="GO" id="GO:0005576">
    <property type="term" value="C:extracellular region"/>
    <property type="evidence" value="ECO:0007669"/>
    <property type="project" value="UniProtKB-SubCell"/>
</dbReference>
<evidence type="ECO:0000259" key="18">
    <source>
        <dbReference type="Pfam" id="PF14686"/>
    </source>
</evidence>
<dbReference type="Gene3D" id="2.70.98.10">
    <property type="match status" value="1"/>
</dbReference>
<dbReference type="OrthoDB" id="6132759at2759"/>
<evidence type="ECO:0000313" key="20">
    <source>
        <dbReference type="Proteomes" id="UP000249619"/>
    </source>
</evidence>
<keyword evidence="14" id="KW-0119">Carbohydrate metabolism</keyword>
<dbReference type="GO" id="GO:0030246">
    <property type="term" value="F:carbohydrate binding"/>
    <property type="evidence" value="ECO:0007669"/>
    <property type="project" value="InterPro"/>
</dbReference>
<feature type="transmembrane region" description="Helical" evidence="16">
    <location>
        <begin position="343"/>
        <end position="371"/>
    </location>
</feature>
<organism evidence="19 20">
    <name type="scientific">Stemphylium lycopersici</name>
    <name type="common">Tomato gray leaf spot disease fungus</name>
    <name type="synonym">Thyrospora lycopersici</name>
    <dbReference type="NCBI Taxonomy" id="183478"/>
    <lineage>
        <taxon>Eukaryota</taxon>
        <taxon>Fungi</taxon>
        <taxon>Dikarya</taxon>
        <taxon>Ascomycota</taxon>
        <taxon>Pezizomycotina</taxon>
        <taxon>Dothideomycetes</taxon>
        <taxon>Pleosporomycetidae</taxon>
        <taxon>Pleosporales</taxon>
        <taxon>Pleosporineae</taxon>
        <taxon>Pleosporaceae</taxon>
        <taxon>Stemphylium</taxon>
    </lineage>
</organism>
<dbReference type="CDD" id="cd11476">
    <property type="entry name" value="SLC5sbd_DUR3"/>
    <property type="match status" value="1"/>
</dbReference>
<dbReference type="Gene3D" id="1.20.1730.10">
    <property type="entry name" value="Sodium/glucose cotransporter"/>
    <property type="match status" value="1"/>
</dbReference>
<feature type="transmembrane region" description="Helical" evidence="16">
    <location>
        <begin position="435"/>
        <end position="456"/>
    </location>
</feature>
<dbReference type="Proteomes" id="UP000249619">
    <property type="component" value="Unassembled WGS sequence"/>
</dbReference>
<evidence type="ECO:0000256" key="2">
    <source>
        <dbReference type="ARBA" id="ARBA00004141"/>
    </source>
</evidence>
<dbReference type="Pfam" id="PF14686">
    <property type="entry name" value="fn3_3"/>
    <property type="match status" value="1"/>
</dbReference>
<evidence type="ECO:0000256" key="11">
    <source>
        <dbReference type="ARBA" id="ARBA00022989"/>
    </source>
</evidence>
<protein>
    <recommendedName>
        <fullName evidence="6">rhamnogalacturonan endolyase</fullName>
        <ecNumber evidence="6">4.2.2.23</ecNumber>
    </recommendedName>
</protein>
<feature type="transmembrane region" description="Helical" evidence="16">
    <location>
        <begin position="138"/>
        <end position="159"/>
    </location>
</feature>
<feature type="transmembrane region" description="Helical" evidence="16">
    <location>
        <begin position="463"/>
        <end position="483"/>
    </location>
</feature>
<dbReference type="GO" id="GO:0015606">
    <property type="term" value="F:spermidine transmembrane transporter activity"/>
    <property type="evidence" value="ECO:0007669"/>
    <property type="project" value="TreeGrafter"/>
</dbReference>
<dbReference type="CDD" id="cd10316">
    <property type="entry name" value="RGL4_M"/>
    <property type="match status" value="1"/>
</dbReference>
<dbReference type="InterPro" id="IPR031155">
    <property type="entry name" value="DUR"/>
</dbReference>
<evidence type="ECO:0000256" key="6">
    <source>
        <dbReference type="ARBA" id="ARBA00012437"/>
    </source>
</evidence>
<dbReference type="InterPro" id="IPR038377">
    <property type="entry name" value="Na/Glc_symporter_sf"/>
</dbReference>
<evidence type="ECO:0000313" key="19">
    <source>
        <dbReference type="EMBL" id="RAR14614.1"/>
    </source>
</evidence>
<keyword evidence="9 16" id="KW-0812">Transmembrane</keyword>
<evidence type="ECO:0000256" key="16">
    <source>
        <dbReference type="SAM" id="Phobius"/>
    </source>
</evidence>
<dbReference type="SUPFAM" id="SSF74650">
    <property type="entry name" value="Galactose mutarotase-like"/>
    <property type="match status" value="1"/>
</dbReference>
<dbReference type="SUPFAM" id="SSF49785">
    <property type="entry name" value="Galactose-binding domain-like"/>
    <property type="match status" value="1"/>
</dbReference>
<name>A0A364NB90_STELY</name>
<dbReference type="InterPro" id="IPR014718">
    <property type="entry name" value="GH-type_carb-bd"/>
</dbReference>
<dbReference type="InterPro" id="IPR029413">
    <property type="entry name" value="RG-lyase_II"/>
</dbReference>
<dbReference type="InterPro" id="IPR011013">
    <property type="entry name" value="Gal_mutarotase_sf_dom"/>
</dbReference>
<feature type="transmembrane region" description="Helical" evidence="16">
    <location>
        <begin position="165"/>
        <end position="190"/>
    </location>
</feature>
<dbReference type="STRING" id="183478.A0A364NB90"/>
<dbReference type="GO" id="GO:0102210">
    <property type="term" value="F:rhamnogalacturonan endolyase activity"/>
    <property type="evidence" value="ECO:0007669"/>
    <property type="project" value="UniProtKB-EC"/>
</dbReference>
<feature type="transmembrane region" description="Helical" evidence="16">
    <location>
        <begin position="19"/>
        <end position="42"/>
    </location>
</feature>
<gene>
    <name evidence="19" type="ORF">DDE83_002013</name>
</gene>
<keyword evidence="7" id="KW-0813">Transport</keyword>
<dbReference type="GO" id="GO:0005886">
    <property type="term" value="C:plasma membrane"/>
    <property type="evidence" value="ECO:0007669"/>
    <property type="project" value="TreeGrafter"/>
</dbReference>
<feature type="domain" description="Rhamnogalacturonan lyase" evidence="17">
    <location>
        <begin position="1140"/>
        <end position="1296"/>
    </location>
</feature>
<dbReference type="PANTHER" id="PTHR46154">
    <property type="match status" value="1"/>
</dbReference>
<comment type="caution">
    <text evidence="19">The sequence shown here is derived from an EMBL/GenBank/DDBJ whole genome shotgun (WGS) entry which is preliminary data.</text>
</comment>
<feature type="transmembrane region" description="Helical" evidence="16">
    <location>
        <begin position="614"/>
        <end position="638"/>
    </location>
</feature>
<keyword evidence="15" id="KW-0624">Polysaccharide degradation</keyword>
<sequence>MAGGGTPIGPSASPLGQAWGYGIVLGVGFLFALGMVFTTWVLKRYNNELQTSEMFSTAGRTVKSGLVASAVVSSWTWAATLLQSSSVAFRYGVSGPLWYAAGATVQILLFATVAIELKRRAPNAHTFLEAVRARYGKWTHFIYIVFGLFTNILVTAMLLTGGSAVISSLTGVPTAAACFLLPLGVVVYTMFGGIKATFLTDYVHTVILLIILLTFAFTTYATGDRLGSTKAVYERLQELSATTPVPGNAGGSYLTMRSKDGAIFFVINIIGNFGTVFMDNGYYNKAIAASPVHALPGYIIGGLSWFAIPWLCATTMGLAALALQSTEYFPTYPEVMDEASISAGLTLPYAAVALLGSGGAVATLLVVFMAVTSAFSAQLIAVSSILTYDIYGTYINTNASGRRLVYTSHVCVCGFGLVMAGFSTGLWYAGISMGWLYVFMGVIISSAVLPATLTLMWKGQNKWAATLSPVLGLCCSITAWLVTTSKLNDGVITVATSGANEPMLAGNVVALLSPMIFIPVLTLIFGTDNYDWVSMKNIRLVDDSDVTAAAHLDLEAVHGRHAALSPEAEAAEQAKLFRASKIAKITTATMTLVLLVLWPMPLYGTGYIFSQSFFSGWVIVGIIWLMCSTIAVGVYPLWEGRESLARNFGGMWRDITGKGGRRGAIAVVEGEKTADSGTHTPKEAHAKTLEHYYRCFFALGIKPPSVFLQDAAACCRHGYHCQELLRIALLSISTMSTLKLLGLAALAAAAPLEERAKKPKSFLKEVGNSTWVIGNDVWNVTQNLRYADKLMYKGKDRVGDAVGHYVSYNGAASDLSWTSAAIVDSDTDWINVKFTAREGDFHWVIYDGLHGAYQYFVNHDLPTLGEFRTLWRLDNVSFPRGHVNVKDGVLPALEEYLQATNVQDETWQKADGTFLTKYDWSGFVRDQTYYGVYGDEVGSWYLNPGKDYYNGDHLKQELMVHRESRTGDAVQLNMIHGTHYQAIARDSFADGKVWGPWLWYLNDGSKDDAAARWEREEAAWPYKWFENDAYQSRGKMQGKLVLSDGRPASGAAVFLGDNRNTTVSTLDQGENYYYTTYADEDGKFDIHDIRTGTYALYAWGNGGSIGDVTTNFTQNDVEIREGKNTNLKELTWKVTDSKKRIFQIGDFDRKTDGFKLADPAHPFEHARIAKCPGNLTYTVGTSSASDWCFGQSNLGTWSVSFPSTTTAAAKLTVSLAGFSQGSSCDILLNDVKIGNITSASLLNSQDTYRGATRAGEWRLLEFPVAEGGLKEEGNKLDIKVTRSTQWRGWLWDSLVLDAM</sequence>
<dbReference type="InterPro" id="IPR013784">
    <property type="entry name" value="Carb-bd-like_fold"/>
</dbReference>
<dbReference type="Gene3D" id="2.60.120.260">
    <property type="entry name" value="Galactose-binding domain-like"/>
    <property type="match status" value="1"/>
</dbReference>
<evidence type="ECO:0000259" key="17">
    <source>
        <dbReference type="Pfam" id="PF14683"/>
    </source>
</evidence>
<dbReference type="CDD" id="cd10317">
    <property type="entry name" value="RGL4_C"/>
    <property type="match status" value="1"/>
</dbReference>
<keyword evidence="8" id="KW-0964">Secreted</keyword>
<evidence type="ECO:0000256" key="9">
    <source>
        <dbReference type="ARBA" id="ARBA00022692"/>
    </source>
</evidence>
<evidence type="ECO:0000256" key="8">
    <source>
        <dbReference type="ARBA" id="ARBA00022525"/>
    </source>
</evidence>
<dbReference type="GO" id="GO:0015204">
    <property type="term" value="F:urea transmembrane transporter activity"/>
    <property type="evidence" value="ECO:0007669"/>
    <property type="project" value="InterPro"/>
</dbReference>
<comment type="catalytic activity">
    <reaction evidence="1">
        <text>Endotype eliminative cleavage of L-alpha-rhamnopyranosyl-(1-&gt;4)-alpha-D-galactopyranosyluronic acid bonds of rhamnogalacturonan I domains in ramified hairy regions of pectin leaving L-rhamnopyranose at the reducing end and 4-deoxy-4,5-unsaturated D-galactopyranosyluronic acid at the non-reducing end.</text>
        <dbReference type="EC" id="4.2.2.23"/>
    </reaction>
</comment>
<comment type="subcellular location">
    <subcellularLocation>
        <location evidence="2">Membrane</location>
        <topology evidence="2">Multi-pass membrane protein</topology>
    </subcellularLocation>
    <subcellularLocation>
        <location evidence="3">Secreted</location>
    </subcellularLocation>
</comment>
<dbReference type="FunFam" id="1.20.1730.10:FF:000006">
    <property type="entry name" value="Urea active transporter"/>
    <property type="match status" value="1"/>
</dbReference>
<feature type="transmembrane region" description="Helical" evidence="16">
    <location>
        <begin position="262"/>
        <end position="283"/>
    </location>
</feature>
<feature type="transmembrane region" description="Helical" evidence="16">
    <location>
        <begin position="404"/>
        <end position="429"/>
    </location>
</feature>
<dbReference type="Gene3D" id="2.60.40.1120">
    <property type="entry name" value="Carboxypeptidase-like, regulatory domain"/>
    <property type="match status" value="1"/>
</dbReference>
<evidence type="ECO:0000256" key="7">
    <source>
        <dbReference type="ARBA" id="ARBA00022448"/>
    </source>
</evidence>
<keyword evidence="10" id="KW-0732">Signal</keyword>
<dbReference type="Pfam" id="PF14683">
    <property type="entry name" value="CBM-like"/>
    <property type="match status" value="1"/>
</dbReference>
<evidence type="ECO:0000256" key="3">
    <source>
        <dbReference type="ARBA" id="ARBA00004613"/>
    </source>
</evidence>
<dbReference type="EC" id="4.2.2.23" evidence="6"/>
<evidence type="ECO:0000256" key="13">
    <source>
        <dbReference type="ARBA" id="ARBA00023239"/>
    </source>
</evidence>
<dbReference type="InterPro" id="IPR001734">
    <property type="entry name" value="Na/solute_symporter"/>
</dbReference>
<feature type="transmembrane region" description="Helical" evidence="16">
    <location>
        <begin position="202"/>
        <end position="221"/>
    </location>
</feature>
<dbReference type="EMBL" id="QGDH01000020">
    <property type="protein sequence ID" value="RAR14614.1"/>
    <property type="molecule type" value="Genomic_DNA"/>
</dbReference>
<evidence type="ECO:0000256" key="14">
    <source>
        <dbReference type="ARBA" id="ARBA00023277"/>
    </source>
</evidence>
<comment type="similarity">
    <text evidence="5">Belongs to the polysaccharide lyase 4 family.</text>
</comment>
<accession>A0A364NB90</accession>
<feature type="domain" description="Rhamnogalacturonan lyase" evidence="18">
    <location>
        <begin position="1044"/>
        <end position="1127"/>
    </location>
</feature>
<evidence type="ECO:0000256" key="5">
    <source>
        <dbReference type="ARBA" id="ARBA00010418"/>
    </source>
</evidence>
<feature type="transmembrane region" description="Helical" evidence="16">
    <location>
        <begin position="582"/>
        <end position="602"/>
    </location>
</feature>
<dbReference type="PANTHER" id="PTHR46154:SF4">
    <property type="entry name" value="UREA ACTIVE TRANSPORTER"/>
    <property type="match status" value="1"/>
</dbReference>
<dbReference type="PROSITE" id="PS50283">
    <property type="entry name" value="NA_SOLUT_SYMP_3"/>
    <property type="match status" value="1"/>
</dbReference>
<keyword evidence="11 16" id="KW-1133">Transmembrane helix</keyword>
<dbReference type="GO" id="GO:0000272">
    <property type="term" value="P:polysaccharide catabolic process"/>
    <property type="evidence" value="ECO:0007669"/>
    <property type="project" value="UniProtKB-KW"/>
</dbReference>
<dbReference type="InterPro" id="IPR008979">
    <property type="entry name" value="Galactose-bd-like_sf"/>
</dbReference>
<dbReference type="GO" id="GO:0015489">
    <property type="term" value="F:putrescine transmembrane transporter activity"/>
    <property type="evidence" value="ECO:0007669"/>
    <property type="project" value="TreeGrafter"/>
</dbReference>
<evidence type="ECO:0000256" key="10">
    <source>
        <dbReference type="ARBA" id="ARBA00022729"/>
    </source>
</evidence>
<dbReference type="SUPFAM" id="SSF49452">
    <property type="entry name" value="Starch-binding domain-like"/>
    <property type="match status" value="1"/>
</dbReference>
<keyword evidence="13" id="KW-0456">Lyase</keyword>
<dbReference type="CDD" id="cd10320">
    <property type="entry name" value="RGL4_N"/>
    <property type="match status" value="1"/>
</dbReference>
<feature type="transmembrane region" description="Helical" evidence="16">
    <location>
        <begin position="295"/>
        <end position="323"/>
    </location>
</feature>
<keyword evidence="20" id="KW-1185">Reference proteome</keyword>
<evidence type="ECO:0000256" key="1">
    <source>
        <dbReference type="ARBA" id="ARBA00001324"/>
    </source>
</evidence>
<feature type="transmembrane region" description="Helical" evidence="16">
    <location>
        <begin position="97"/>
        <end position="117"/>
    </location>
</feature>
<proteinExistence type="inferred from homology"/>
<dbReference type="Pfam" id="PF00474">
    <property type="entry name" value="SSF"/>
    <property type="match status" value="1"/>
</dbReference>
<comment type="similarity">
    <text evidence="4">Belongs to the sodium:solute symporter (SSF) (TC 2.A.21) family.</text>
</comment>
<evidence type="ECO:0000256" key="15">
    <source>
        <dbReference type="ARBA" id="ARBA00023326"/>
    </source>
</evidence>
<dbReference type="InterPro" id="IPR029411">
    <property type="entry name" value="RG-lyase_III"/>
</dbReference>
<feature type="transmembrane region" description="Helical" evidence="16">
    <location>
        <begin position="503"/>
        <end position="526"/>
    </location>
</feature>
<dbReference type="NCBIfam" id="TIGR00813">
    <property type="entry name" value="sss"/>
    <property type="match status" value="1"/>
</dbReference>
<evidence type="ECO:0000256" key="12">
    <source>
        <dbReference type="ARBA" id="ARBA00023136"/>
    </source>
</evidence>
<feature type="transmembrane region" description="Helical" evidence="16">
    <location>
        <begin position="62"/>
        <end position="82"/>
    </location>
</feature>
<keyword evidence="12 16" id="KW-0472">Membrane</keyword>
<evidence type="ECO:0000256" key="4">
    <source>
        <dbReference type="ARBA" id="ARBA00006434"/>
    </source>
</evidence>